<comment type="caution">
    <text evidence="1">The sequence shown here is derived from an EMBL/GenBank/DDBJ whole genome shotgun (WGS) entry which is preliminary data.</text>
</comment>
<organism evidence="1 2">
    <name type="scientific">Stentor coeruleus</name>
    <dbReference type="NCBI Taxonomy" id="5963"/>
    <lineage>
        <taxon>Eukaryota</taxon>
        <taxon>Sar</taxon>
        <taxon>Alveolata</taxon>
        <taxon>Ciliophora</taxon>
        <taxon>Postciliodesmatophora</taxon>
        <taxon>Heterotrichea</taxon>
        <taxon>Heterotrichida</taxon>
        <taxon>Stentoridae</taxon>
        <taxon>Stentor</taxon>
    </lineage>
</organism>
<reference evidence="1 2" key="1">
    <citation type="submission" date="2016-11" db="EMBL/GenBank/DDBJ databases">
        <title>The macronuclear genome of Stentor coeruleus: a giant cell with tiny introns.</title>
        <authorList>
            <person name="Slabodnick M."/>
            <person name="Ruby J.G."/>
            <person name="Reiff S.B."/>
            <person name="Swart E.C."/>
            <person name="Gosai S."/>
            <person name="Prabakaran S."/>
            <person name="Witkowska E."/>
            <person name="Larue G.E."/>
            <person name="Fisher S."/>
            <person name="Freeman R.M."/>
            <person name="Gunawardena J."/>
            <person name="Chu W."/>
            <person name="Stover N.A."/>
            <person name="Gregory B.D."/>
            <person name="Nowacki M."/>
            <person name="Derisi J."/>
            <person name="Roy S.W."/>
            <person name="Marshall W.F."/>
            <person name="Sood P."/>
        </authorList>
    </citation>
    <scope>NUCLEOTIDE SEQUENCE [LARGE SCALE GENOMIC DNA]</scope>
    <source>
        <strain evidence="1">WM001</strain>
    </source>
</reference>
<accession>A0A1R2ATZ5</accession>
<protein>
    <submittedName>
        <fullName evidence="1">Uncharacterized protein</fullName>
    </submittedName>
</protein>
<name>A0A1R2ATZ5_9CILI</name>
<evidence type="ECO:0000313" key="1">
    <source>
        <dbReference type="EMBL" id="OMJ67994.1"/>
    </source>
</evidence>
<dbReference type="AlphaFoldDB" id="A0A1R2ATZ5"/>
<dbReference type="EMBL" id="MPUH01001403">
    <property type="protein sequence ID" value="OMJ67994.1"/>
    <property type="molecule type" value="Genomic_DNA"/>
</dbReference>
<evidence type="ECO:0000313" key="2">
    <source>
        <dbReference type="Proteomes" id="UP000187209"/>
    </source>
</evidence>
<dbReference type="Proteomes" id="UP000187209">
    <property type="component" value="Unassembled WGS sequence"/>
</dbReference>
<gene>
    <name evidence="1" type="ORF">SteCoe_34682</name>
</gene>
<keyword evidence="2" id="KW-1185">Reference proteome</keyword>
<sequence length="348" mass="39822">MHKSNDIQDVDDFINFAYRDENLMLDNVDTVVKCLTSFYDIDPCKSIAQVIFCNISKNSQLSVLNLENLISYPLSLKDETESTQNLNINNGFPQCQVKKYTNCIINASNAYLIDMKRNIVESLPGITNLNTICGLVCKDDYIYVFQGINNNQSSYKLKLGSANWESFSYIPLQYAEMQPDQMMGSRKSGYRMSNRRASHRGISNRGIYEYNQNVYNGPGYSSQNNYLINGTASIIRNNIVIGSYYMSGIYHYNEISNSYTQILNLTANTYNYAMENWIISSNGLYENTGPALSDFKNYQYISNISILSFYGSFPHKGCIYFMLNDNSLMRINCDQKKIEAVEYSFKAN</sequence>
<proteinExistence type="predicted"/>